<feature type="compositionally biased region" description="Pro residues" evidence="4">
    <location>
        <begin position="199"/>
        <end position="208"/>
    </location>
</feature>
<keyword evidence="1" id="KW-0808">Transferase</keyword>
<dbReference type="SUPFAM" id="SSF56204">
    <property type="entry name" value="Hect, E3 ligase catalytic domain"/>
    <property type="match status" value="1"/>
</dbReference>
<feature type="compositionally biased region" description="Basic and acidic residues" evidence="4">
    <location>
        <begin position="410"/>
        <end position="419"/>
    </location>
</feature>
<reference evidence="6 7" key="1">
    <citation type="submission" date="2016-02" db="EMBL/GenBank/DDBJ databases">
        <title>Genome analysis of coral dinoflagellate symbionts highlights evolutionary adaptations to a symbiotic lifestyle.</title>
        <authorList>
            <person name="Aranda M."/>
            <person name="Li Y."/>
            <person name="Liew Y.J."/>
            <person name="Baumgarten S."/>
            <person name="Simakov O."/>
            <person name="Wilson M."/>
            <person name="Piel J."/>
            <person name="Ashoor H."/>
            <person name="Bougouffa S."/>
            <person name="Bajic V.B."/>
            <person name="Ryu T."/>
            <person name="Ravasi T."/>
            <person name="Bayer T."/>
            <person name="Micklem G."/>
            <person name="Kim H."/>
            <person name="Bhak J."/>
            <person name="Lajeunesse T.C."/>
            <person name="Voolstra C.R."/>
        </authorList>
    </citation>
    <scope>NUCLEOTIDE SEQUENCE [LARGE SCALE GENOMIC DNA]</scope>
    <source>
        <strain evidence="6 7">CCMP2467</strain>
    </source>
</reference>
<keyword evidence="7" id="KW-1185">Reference proteome</keyword>
<feature type="compositionally biased region" description="Basic and acidic residues" evidence="4">
    <location>
        <begin position="265"/>
        <end position="277"/>
    </location>
</feature>
<dbReference type="Gene3D" id="3.30.2160.10">
    <property type="entry name" value="Hect, E3 ligase catalytic domain"/>
    <property type="match status" value="1"/>
</dbReference>
<evidence type="ECO:0000256" key="4">
    <source>
        <dbReference type="SAM" id="MobiDB-lite"/>
    </source>
</evidence>
<evidence type="ECO:0000259" key="5">
    <source>
        <dbReference type="PROSITE" id="PS50237"/>
    </source>
</evidence>
<evidence type="ECO:0000313" key="7">
    <source>
        <dbReference type="Proteomes" id="UP000186817"/>
    </source>
</evidence>
<feature type="region of interest" description="Disordered" evidence="4">
    <location>
        <begin position="163"/>
        <end position="211"/>
    </location>
</feature>
<feature type="active site" description="Glycyl thioester intermediate" evidence="3">
    <location>
        <position position="943"/>
    </location>
</feature>
<feature type="region of interest" description="Disordered" evidence="4">
    <location>
        <begin position="410"/>
        <end position="441"/>
    </location>
</feature>
<feature type="region of interest" description="Disordered" evidence="4">
    <location>
        <begin position="17"/>
        <end position="39"/>
    </location>
</feature>
<organism evidence="6 7">
    <name type="scientific">Symbiodinium microadriaticum</name>
    <name type="common">Dinoflagellate</name>
    <name type="synonym">Zooxanthella microadriatica</name>
    <dbReference type="NCBI Taxonomy" id="2951"/>
    <lineage>
        <taxon>Eukaryota</taxon>
        <taxon>Sar</taxon>
        <taxon>Alveolata</taxon>
        <taxon>Dinophyceae</taxon>
        <taxon>Suessiales</taxon>
        <taxon>Symbiodiniaceae</taxon>
        <taxon>Symbiodinium</taxon>
    </lineage>
</organism>
<dbReference type="SMART" id="SM00119">
    <property type="entry name" value="HECTc"/>
    <property type="match status" value="1"/>
</dbReference>
<dbReference type="Proteomes" id="UP000186817">
    <property type="component" value="Unassembled WGS sequence"/>
</dbReference>
<dbReference type="OrthoDB" id="412600at2759"/>
<dbReference type="AlphaFoldDB" id="A0A1Q9DQY3"/>
<feature type="compositionally biased region" description="Basic and acidic residues" evidence="4">
    <location>
        <begin position="179"/>
        <end position="191"/>
    </location>
</feature>
<dbReference type="Pfam" id="PF00632">
    <property type="entry name" value="HECT"/>
    <property type="match status" value="1"/>
</dbReference>
<evidence type="ECO:0000313" key="6">
    <source>
        <dbReference type="EMBL" id="OLP97554.1"/>
    </source>
</evidence>
<dbReference type="PANTHER" id="PTHR45670">
    <property type="entry name" value="E3 UBIQUITIN-PROTEIN LIGASE TRIP12"/>
    <property type="match status" value="1"/>
</dbReference>
<dbReference type="InterPro" id="IPR000569">
    <property type="entry name" value="HECT_dom"/>
</dbReference>
<dbReference type="GO" id="GO:0000209">
    <property type="term" value="P:protein polyubiquitination"/>
    <property type="evidence" value="ECO:0007669"/>
    <property type="project" value="TreeGrafter"/>
</dbReference>
<feature type="region of interest" description="Disordered" evidence="4">
    <location>
        <begin position="245"/>
        <end position="277"/>
    </location>
</feature>
<dbReference type="Gene3D" id="3.90.1750.10">
    <property type="entry name" value="Hect, E3 ligase catalytic domains"/>
    <property type="match status" value="2"/>
</dbReference>
<evidence type="ECO:0000256" key="3">
    <source>
        <dbReference type="PROSITE-ProRule" id="PRU00104"/>
    </source>
</evidence>
<dbReference type="Gene3D" id="3.30.2410.10">
    <property type="entry name" value="Hect, E3 ligase catalytic domain"/>
    <property type="match status" value="1"/>
</dbReference>
<evidence type="ECO:0000256" key="2">
    <source>
        <dbReference type="ARBA" id="ARBA00022786"/>
    </source>
</evidence>
<name>A0A1Q9DQY3_SYMMI</name>
<keyword evidence="2 3" id="KW-0833">Ubl conjugation pathway</keyword>
<feature type="domain" description="HECT" evidence="5">
    <location>
        <begin position="783"/>
        <end position="950"/>
    </location>
</feature>
<proteinExistence type="predicted"/>
<dbReference type="InterPro" id="IPR035983">
    <property type="entry name" value="Hect_E3_ubiquitin_ligase"/>
</dbReference>
<dbReference type="GO" id="GO:0043161">
    <property type="term" value="P:proteasome-mediated ubiquitin-dependent protein catabolic process"/>
    <property type="evidence" value="ECO:0007669"/>
    <property type="project" value="TreeGrafter"/>
</dbReference>
<gene>
    <name evidence="6" type="primary">HECTD1</name>
    <name evidence="6" type="ORF">AK812_SmicGene20060</name>
</gene>
<dbReference type="EMBL" id="LSRX01000428">
    <property type="protein sequence ID" value="OLP97554.1"/>
    <property type="molecule type" value="Genomic_DNA"/>
</dbReference>
<accession>A0A1Q9DQY3</accession>
<dbReference type="GO" id="GO:0061630">
    <property type="term" value="F:ubiquitin protein ligase activity"/>
    <property type="evidence" value="ECO:0007669"/>
    <property type="project" value="InterPro"/>
</dbReference>
<comment type="caution">
    <text evidence="6">The sequence shown here is derived from an EMBL/GenBank/DDBJ whole genome shotgun (WGS) entry which is preliminary data.</text>
</comment>
<evidence type="ECO:0000256" key="1">
    <source>
        <dbReference type="ARBA" id="ARBA00022679"/>
    </source>
</evidence>
<feature type="compositionally biased region" description="Polar residues" evidence="4">
    <location>
        <begin position="423"/>
        <end position="433"/>
    </location>
</feature>
<feature type="compositionally biased region" description="Polar residues" evidence="4">
    <location>
        <begin position="254"/>
        <end position="264"/>
    </location>
</feature>
<dbReference type="PROSITE" id="PS50237">
    <property type="entry name" value="HECT"/>
    <property type="match status" value="1"/>
</dbReference>
<dbReference type="InterPro" id="IPR045322">
    <property type="entry name" value="HECTD1/TRIP12-like"/>
</dbReference>
<dbReference type="PANTHER" id="PTHR45670:SF1">
    <property type="entry name" value="E3 UBIQUITIN-PROTEIN LIGASE HECTD1"/>
    <property type="match status" value="1"/>
</dbReference>
<protein>
    <submittedName>
        <fullName evidence="6">E3 ubiquitin-protein ligase HECTD1</fullName>
    </submittedName>
</protein>
<sequence>MLPIFCPDARSTQKAVRTRLLTSPSEEGSLPLAQEPQHENHCARYKKSCSLTLEEAEMLAARIRLRVRGGACVFHLVLFRGGVFVQLHLLQHLPWLHEFACAHHQMARSGGYLDAVQKWNVEQLFWWDMDRLMHRGAAATAAARQSSVEALLDIVDDQENRPFLETRRLPPPPPVAREAQQRSRESSREEVPFLQPLELPQPPPPPLAQPFIPVGSAQVDEAIVQQIEHEEPPTPVLAVQEQEMMQMEEETPRFESSSEASGPSHQEEEGHSRGRRAADTVDFDKAIGAPMLEISRIATSLRASEESENKALRLGREDLQEDEEALLAMEAKEAMWLQPPKFQAFPRRAVEKVPLENWFVGYFLETIDAETLGSERVAVGDELATNSFDMESFALPPDTKQASAEIAEADNLRHRDRPLAESSEPSTTASGPSERSLPTPRREGLLWQSGSVGAAEPLEPLDEPPAEPCRAQHQATAAGSMAAAGSSRKHLRLAEKGGGGTDAVHWTHNWPGPLRSAELLTSTLVTNFDHSADEEVLEAFELLAVLWQQAGQVSGLSWMNCKLDWLLAGTRSSQRFEWGFAFMGNDAATGLPFPVQRRRNSLPTELGAATQGDPRKVEELLQEVSNIEVTGERSAEDHADELLLQQEHIVPVRGECPTAEAEAAMERIAPSDRLLEVQFDTETGFGSAVTRSFYAEVARALQNRATNRKVPMWVEAAERRFRFLGRLVGRALKAGELCGTLADFVAALKSGEEVFRRKREEAFRIAAGLGRPPAEELRSWHVENVEEFVELAHAYWCDDGVRGQLTAFREGLDEVIPVECFSAFSALELRDMICGEDSVEPGPQQNPAVEIGTGSIGQGSAVPRWGEQELLDHLRPSGGLTEQSPAYQHLVAVLLDMDQVNRSRFLDFVSSCPRFPPGGIDSFHVDVFPDSTAGRGFPRSRACANQLYLPLRCMVLLDIMNRLGLGYGSSHACL</sequence>
<dbReference type="GO" id="GO:0016607">
    <property type="term" value="C:nuclear speck"/>
    <property type="evidence" value="ECO:0007669"/>
    <property type="project" value="TreeGrafter"/>
</dbReference>
<feature type="compositionally biased region" description="Polar residues" evidence="4">
    <location>
        <begin position="17"/>
        <end position="26"/>
    </location>
</feature>